<evidence type="ECO:0000313" key="1">
    <source>
        <dbReference type="EMBL" id="KYN88556.1"/>
    </source>
</evidence>
<dbReference type="Proteomes" id="UP000075609">
    <property type="component" value="Unassembled WGS sequence"/>
</dbReference>
<evidence type="ECO:0000313" key="2">
    <source>
        <dbReference type="Proteomes" id="UP000075609"/>
    </source>
</evidence>
<reference evidence="1 2" key="1">
    <citation type="submission" date="2015-12" db="EMBL/GenBank/DDBJ databases">
        <authorList>
            <person name="Tarr C.L."/>
            <person name="Gladney L.M."/>
        </authorList>
    </citation>
    <scope>NUCLEOTIDE SEQUENCE [LARGE SCALE GENOMIC DNA]</scope>
    <source>
        <strain evidence="1 2">1048-83</strain>
    </source>
</reference>
<sequence length="66" mass="7945">MPRNVGTIKAVRRRIYDNTYNELHAVTNQFQKLQQSRYNKIMTKQKVLDHLSRHDLTAKHAFKTKY</sequence>
<name>A0ABR5W3X3_9VIBR</name>
<dbReference type="EMBL" id="LOBP01000112">
    <property type="protein sequence ID" value="KYN88556.1"/>
    <property type="molecule type" value="Genomic_DNA"/>
</dbReference>
<keyword evidence="2" id="KW-1185">Reference proteome</keyword>
<proteinExistence type="predicted"/>
<accession>A0ABR5W3X3</accession>
<comment type="caution">
    <text evidence="1">The sequence shown here is derived from an EMBL/GenBank/DDBJ whole genome shotgun (WGS) entry which is preliminary data.</text>
</comment>
<organism evidence="1 2">
    <name type="scientific">Vibrio cidicii</name>
    <dbReference type="NCBI Taxonomy" id="1763883"/>
    <lineage>
        <taxon>Bacteria</taxon>
        <taxon>Pseudomonadati</taxon>
        <taxon>Pseudomonadota</taxon>
        <taxon>Gammaproteobacteria</taxon>
        <taxon>Vibrionales</taxon>
        <taxon>Vibrionaceae</taxon>
        <taxon>Vibrio</taxon>
    </lineage>
</organism>
<protein>
    <submittedName>
        <fullName evidence="1">Uncharacterized protein</fullName>
    </submittedName>
</protein>
<gene>
    <name evidence="1" type="ORF">ATY35_01625</name>
</gene>